<keyword evidence="3" id="KW-1185">Reference proteome</keyword>
<feature type="compositionally biased region" description="Basic and acidic residues" evidence="1">
    <location>
        <begin position="72"/>
        <end position="89"/>
    </location>
</feature>
<organism evidence="2 3">
    <name type="scientific">Paramecium sonneborni</name>
    <dbReference type="NCBI Taxonomy" id="65129"/>
    <lineage>
        <taxon>Eukaryota</taxon>
        <taxon>Sar</taxon>
        <taxon>Alveolata</taxon>
        <taxon>Ciliophora</taxon>
        <taxon>Intramacronucleata</taxon>
        <taxon>Oligohymenophorea</taxon>
        <taxon>Peniculida</taxon>
        <taxon>Parameciidae</taxon>
        <taxon>Paramecium</taxon>
    </lineage>
</organism>
<evidence type="ECO:0000256" key="1">
    <source>
        <dbReference type="SAM" id="MobiDB-lite"/>
    </source>
</evidence>
<comment type="caution">
    <text evidence="2">The sequence shown here is derived from an EMBL/GenBank/DDBJ whole genome shotgun (WGS) entry which is preliminary data.</text>
</comment>
<reference evidence="2" key="1">
    <citation type="submission" date="2021-01" db="EMBL/GenBank/DDBJ databases">
        <authorList>
            <consortium name="Genoscope - CEA"/>
            <person name="William W."/>
        </authorList>
    </citation>
    <scope>NUCLEOTIDE SEQUENCE</scope>
</reference>
<feature type="region of interest" description="Disordered" evidence="1">
    <location>
        <begin position="72"/>
        <end position="102"/>
    </location>
</feature>
<protein>
    <submittedName>
        <fullName evidence="2">Uncharacterized protein</fullName>
    </submittedName>
</protein>
<sequence>MSNNKLIQKVSYKFGPKIIRAYKIENTCGNQSTPFQFGLSGKLIIDQSYQQKHKSRKNLIYRFRKNDLNYRNGEKNQYDGVGQEKEVQRKMKNTKKKETKSI</sequence>
<dbReference type="AlphaFoldDB" id="A0A8S1QCL8"/>
<feature type="compositionally biased region" description="Basic residues" evidence="1">
    <location>
        <begin position="90"/>
        <end position="102"/>
    </location>
</feature>
<accession>A0A8S1QCL8</accession>
<evidence type="ECO:0000313" key="2">
    <source>
        <dbReference type="EMBL" id="CAD8113223.1"/>
    </source>
</evidence>
<evidence type="ECO:0000313" key="3">
    <source>
        <dbReference type="Proteomes" id="UP000692954"/>
    </source>
</evidence>
<gene>
    <name evidence="2" type="ORF">PSON_ATCC_30995.1.T1030002</name>
</gene>
<name>A0A8S1QCL8_9CILI</name>
<proteinExistence type="predicted"/>
<dbReference type="EMBL" id="CAJJDN010000103">
    <property type="protein sequence ID" value="CAD8113223.1"/>
    <property type="molecule type" value="Genomic_DNA"/>
</dbReference>
<dbReference type="Proteomes" id="UP000692954">
    <property type="component" value="Unassembled WGS sequence"/>
</dbReference>